<keyword evidence="3 8" id="KW-0378">Hydrolase</keyword>
<organism evidence="8 9">
    <name type="scientific">Streptomyces botrytidirepellens</name>
    <dbReference type="NCBI Taxonomy" id="2486417"/>
    <lineage>
        <taxon>Bacteria</taxon>
        <taxon>Bacillati</taxon>
        <taxon>Actinomycetota</taxon>
        <taxon>Actinomycetes</taxon>
        <taxon>Kitasatosporales</taxon>
        <taxon>Streptomycetaceae</taxon>
        <taxon>Streptomyces</taxon>
    </lineage>
</organism>
<name>A0A3M8VT96_9ACTN</name>
<feature type="domain" description="AB hydrolase-1" evidence="6">
    <location>
        <begin position="132"/>
        <end position="310"/>
    </location>
</feature>
<feature type="domain" description="Peptidase S33 tripeptidyl aminopeptidase-like C-terminal" evidence="7">
    <location>
        <begin position="437"/>
        <end position="540"/>
    </location>
</feature>
<feature type="region of interest" description="Disordered" evidence="4">
    <location>
        <begin position="33"/>
        <end position="91"/>
    </location>
</feature>
<keyword evidence="9" id="KW-1185">Reference proteome</keyword>
<feature type="signal peptide" evidence="5">
    <location>
        <begin position="1"/>
        <end position="29"/>
    </location>
</feature>
<evidence type="ECO:0000256" key="5">
    <source>
        <dbReference type="SAM" id="SignalP"/>
    </source>
</evidence>
<dbReference type="AlphaFoldDB" id="A0A3M8VT96"/>
<evidence type="ECO:0000256" key="4">
    <source>
        <dbReference type="SAM" id="MobiDB-lite"/>
    </source>
</evidence>
<evidence type="ECO:0000313" key="8">
    <source>
        <dbReference type="EMBL" id="RNG20377.1"/>
    </source>
</evidence>
<comment type="similarity">
    <text evidence="1">Belongs to the peptidase S33 family.</text>
</comment>
<evidence type="ECO:0000259" key="6">
    <source>
        <dbReference type="Pfam" id="PF00561"/>
    </source>
</evidence>
<dbReference type="RefSeq" id="WP_123102656.1">
    <property type="nucleotide sequence ID" value="NZ_RIBZ01000286.1"/>
</dbReference>
<keyword evidence="2 5" id="KW-0732">Signal</keyword>
<evidence type="ECO:0000259" key="7">
    <source>
        <dbReference type="Pfam" id="PF08386"/>
    </source>
</evidence>
<evidence type="ECO:0000256" key="3">
    <source>
        <dbReference type="ARBA" id="ARBA00022801"/>
    </source>
</evidence>
<protein>
    <submittedName>
        <fullName evidence="8">Alpha/beta hydrolase</fullName>
    </submittedName>
</protein>
<dbReference type="Proteomes" id="UP000275401">
    <property type="component" value="Unassembled WGS sequence"/>
</dbReference>
<dbReference type="GO" id="GO:0016787">
    <property type="term" value="F:hydrolase activity"/>
    <property type="evidence" value="ECO:0007669"/>
    <property type="project" value="UniProtKB-KW"/>
</dbReference>
<sequence length="541" mass="56335">MSSSLRTIRTRATRALVSATAAVTLIAVAGCSGGGKDQGKASATPSSGRSSTAPAAPPGSSGLPGSLTGQKPRWKGCEAPTALQGTGKAPGGDWECADLSVPLDWAKPNGATIDLAMIRAKATDQDKRIGSLVFNFGGPGGSGVSSLPGFGGDYEKLRSRYDLVSFDPRGVGESEGVTCRSDKEIDAAEAVDGTPDDAAEIKAATADAKKYIAGCEKRSGKMLPHVDTVSAARDMDLMRQVLGDRKLSYFGISYGTELGGVYAHLYPRHVARAVLDAVVDPSADTEQGSLAQARGFQLALDNYLRDCAKKGVGCPVGDDPKAGAEKIVTLLEELDKKPLDTDSGRKLTQGGALGGIAAALYSKDSWKYLTLGLQEVLMLDKGNLLLAMADSMSGRDDKGRYSNVNAANTAVNCADEKKRYTVSEVKERLPRFRKTSKVFGDYLAWSLLACTGWPVAGKADTPDVGAKGSAPILVVGNTGDPATPYEGARTMARELGRGVGVEVTYRGQGHGAYNSGNACMTKTVNAYLLDGKVPASGTTCG</sequence>
<dbReference type="InterPro" id="IPR000073">
    <property type="entry name" value="AB_hydrolase_1"/>
</dbReference>
<dbReference type="InterPro" id="IPR029058">
    <property type="entry name" value="AB_hydrolase_fold"/>
</dbReference>
<dbReference type="InterPro" id="IPR013595">
    <property type="entry name" value="Pept_S33_TAP-like_C"/>
</dbReference>
<evidence type="ECO:0000256" key="1">
    <source>
        <dbReference type="ARBA" id="ARBA00010088"/>
    </source>
</evidence>
<comment type="caution">
    <text evidence="8">The sequence shown here is derived from an EMBL/GenBank/DDBJ whole genome shotgun (WGS) entry which is preliminary data.</text>
</comment>
<reference evidence="8 9" key="1">
    <citation type="submission" date="2018-11" db="EMBL/GenBank/DDBJ databases">
        <title>The Potential of Streptomyces as Biocontrol Agents against the Tomato grey mould, Botrytis cinerea (Gray mold) Frontiers in Microbiology.</title>
        <authorList>
            <person name="Li D."/>
        </authorList>
    </citation>
    <scope>NUCLEOTIDE SEQUENCE [LARGE SCALE GENOMIC DNA]</scope>
    <source>
        <strain evidence="8 9">NEAU-LD23</strain>
    </source>
</reference>
<evidence type="ECO:0000313" key="9">
    <source>
        <dbReference type="Proteomes" id="UP000275401"/>
    </source>
</evidence>
<feature type="chain" id="PRO_5039612852" evidence="5">
    <location>
        <begin position="30"/>
        <end position="541"/>
    </location>
</feature>
<dbReference type="PROSITE" id="PS51257">
    <property type="entry name" value="PROKAR_LIPOPROTEIN"/>
    <property type="match status" value="1"/>
</dbReference>
<dbReference type="EMBL" id="RIBZ01000286">
    <property type="protein sequence ID" value="RNG20377.1"/>
    <property type="molecule type" value="Genomic_DNA"/>
</dbReference>
<dbReference type="PANTHER" id="PTHR43248">
    <property type="entry name" value="2-SUCCINYL-6-HYDROXY-2,4-CYCLOHEXADIENE-1-CARBOXYLATE SYNTHASE"/>
    <property type="match status" value="1"/>
</dbReference>
<accession>A0A3M8VT96</accession>
<dbReference type="Pfam" id="PF08386">
    <property type="entry name" value="Abhydrolase_4"/>
    <property type="match status" value="1"/>
</dbReference>
<dbReference type="Pfam" id="PF00561">
    <property type="entry name" value="Abhydrolase_1"/>
    <property type="match status" value="1"/>
</dbReference>
<evidence type="ECO:0000256" key="2">
    <source>
        <dbReference type="ARBA" id="ARBA00022729"/>
    </source>
</evidence>
<proteinExistence type="inferred from homology"/>
<dbReference type="PANTHER" id="PTHR43248:SF29">
    <property type="entry name" value="TRIPEPTIDYL AMINOPEPTIDASE"/>
    <property type="match status" value="1"/>
</dbReference>
<dbReference type="Gene3D" id="3.40.50.1820">
    <property type="entry name" value="alpha/beta hydrolase"/>
    <property type="match status" value="1"/>
</dbReference>
<gene>
    <name evidence="8" type="ORF">EEJ42_23745</name>
</gene>
<dbReference type="SUPFAM" id="SSF53474">
    <property type="entry name" value="alpha/beta-Hydrolases"/>
    <property type="match status" value="1"/>
</dbReference>
<feature type="compositionally biased region" description="Low complexity" evidence="4">
    <location>
        <begin position="41"/>
        <end position="69"/>
    </location>
</feature>
<dbReference type="InterPro" id="IPR051601">
    <property type="entry name" value="Serine_prot/Carboxylest_S33"/>
</dbReference>